<dbReference type="InterPro" id="IPR000182">
    <property type="entry name" value="GNAT_dom"/>
</dbReference>
<dbReference type="Pfam" id="PF00583">
    <property type="entry name" value="Acetyltransf_1"/>
    <property type="match status" value="1"/>
</dbReference>
<dbReference type="PROSITE" id="PS51186">
    <property type="entry name" value="GNAT"/>
    <property type="match status" value="1"/>
</dbReference>
<keyword evidence="1" id="KW-0808">Transferase</keyword>
<dbReference type="RefSeq" id="WP_379586893.1">
    <property type="nucleotide sequence ID" value="NZ_JBHSQW010000039.1"/>
</dbReference>
<dbReference type="InterPro" id="IPR024035">
    <property type="entry name" value="MSMEG_0567_GNAT"/>
</dbReference>
<evidence type="ECO:0000256" key="1">
    <source>
        <dbReference type="ARBA" id="ARBA00022679"/>
    </source>
</evidence>
<dbReference type="InterPro" id="IPR050832">
    <property type="entry name" value="Bact_Acetyltransf"/>
</dbReference>
<name>A0ABW1J662_9PSEU</name>
<reference evidence="5" key="1">
    <citation type="journal article" date="2019" name="Int. J. Syst. Evol. Microbiol.">
        <title>The Global Catalogue of Microorganisms (GCM) 10K type strain sequencing project: providing services to taxonomists for standard genome sequencing and annotation.</title>
        <authorList>
            <consortium name="The Broad Institute Genomics Platform"/>
            <consortium name="The Broad Institute Genome Sequencing Center for Infectious Disease"/>
            <person name="Wu L."/>
            <person name="Ma J."/>
        </authorList>
    </citation>
    <scope>NUCLEOTIDE SEQUENCE [LARGE SCALE GENOMIC DNA]</scope>
    <source>
        <strain evidence="5">CCM 8391</strain>
    </source>
</reference>
<proteinExistence type="predicted"/>
<evidence type="ECO:0000313" key="4">
    <source>
        <dbReference type="EMBL" id="MFC5996314.1"/>
    </source>
</evidence>
<organism evidence="4 5">
    <name type="scientific">Pseudonocardia hispaniensis</name>
    <dbReference type="NCBI Taxonomy" id="904933"/>
    <lineage>
        <taxon>Bacteria</taxon>
        <taxon>Bacillati</taxon>
        <taxon>Actinomycetota</taxon>
        <taxon>Actinomycetes</taxon>
        <taxon>Pseudonocardiales</taxon>
        <taxon>Pseudonocardiaceae</taxon>
        <taxon>Pseudonocardia</taxon>
    </lineage>
</organism>
<dbReference type="InterPro" id="IPR016181">
    <property type="entry name" value="Acyl_CoA_acyltransferase"/>
</dbReference>
<protein>
    <submittedName>
        <fullName evidence="4">MSMEG_0567/Sll0786 family nitrogen starvation N-acetyltransferase</fullName>
    </submittedName>
</protein>
<dbReference type="PANTHER" id="PTHR43877:SF1">
    <property type="entry name" value="ACETYLTRANSFERASE"/>
    <property type="match status" value="1"/>
</dbReference>
<accession>A0ABW1J662</accession>
<dbReference type="CDD" id="cd04301">
    <property type="entry name" value="NAT_SF"/>
    <property type="match status" value="1"/>
</dbReference>
<dbReference type="Proteomes" id="UP001596302">
    <property type="component" value="Unassembled WGS sequence"/>
</dbReference>
<dbReference type="SUPFAM" id="SSF55729">
    <property type="entry name" value="Acyl-CoA N-acyltransferases (Nat)"/>
    <property type="match status" value="1"/>
</dbReference>
<keyword evidence="5" id="KW-1185">Reference proteome</keyword>
<evidence type="ECO:0000256" key="2">
    <source>
        <dbReference type="ARBA" id="ARBA00023315"/>
    </source>
</evidence>
<dbReference type="NCBIfam" id="TIGR04045">
    <property type="entry name" value="MSMEG_0567_GNAT"/>
    <property type="match status" value="1"/>
</dbReference>
<sequence>MNTQVRGRTRNSAVCRLADGVADLATHHAIRRSVFVQEQGVFAEHDHDSRDEHPATLHVIGLVDGVPGGVVRLFPLDPDNPSGDWQGDRLAVLPEFRTSGLGRPLVRFAVATAARLGGHRMIAHVQLANRTFFRRLGWVPRSEPELYVGIPHVLMDIDLAAAAA</sequence>
<dbReference type="EMBL" id="JBHSQW010000039">
    <property type="protein sequence ID" value="MFC5996314.1"/>
    <property type="molecule type" value="Genomic_DNA"/>
</dbReference>
<feature type="domain" description="N-acetyltransferase" evidence="3">
    <location>
        <begin position="13"/>
        <end position="160"/>
    </location>
</feature>
<keyword evidence="2" id="KW-0012">Acyltransferase</keyword>
<gene>
    <name evidence="4" type="ORF">ACFQE5_19095</name>
</gene>
<dbReference type="Gene3D" id="3.40.630.30">
    <property type="match status" value="1"/>
</dbReference>
<evidence type="ECO:0000259" key="3">
    <source>
        <dbReference type="PROSITE" id="PS51186"/>
    </source>
</evidence>
<dbReference type="PANTHER" id="PTHR43877">
    <property type="entry name" value="AMINOALKYLPHOSPHONATE N-ACETYLTRANSFERASE-RELATED-RELATED"/>
    <property type="match status" value="1"/>
</dbReference>
<evidence type="ECO:0000313" key="5">
    <source>
        <dbReference type="Proteomes" id="UP001596302"/>
    </source>
</evidence>
<comment type="caution">
    <text evidence="4">The sequence shown here is derived from an EMBL/GenBank/DDBJ whole genome shotgun (WGS) entry which is preliminary data.</text>
</comment>